<gene>
    <name evidence="2" type="ORF">UFOVP1043_86</name>
</gene>
<proteinExistence type="predicted"/>
<evidence type="ECO:0000256" key="1">
    <source>
        <dbReference type="SAM" id="MobiDB-lite"/>
    </source>
</evidence>
<reference evidence="2" key="1">
    <citation type="submission" date="2020-05" db="EMBL/GenBank/DDBJ databases">
        <authorList>
            <person name="Chiriac C."/>
            <person name="Salcher M."/>
            <person name="Ghai R."/>
            <person name="Kavagutti S V."/>
        </authorList>
    </citation>
    <scope>NUCLEOTIDE SEQUENCE</scope>
</reference>
<name>A0A6J5Q9B9_9CAUD</name>
<feature type="region of interest" description="Disordered" evidence="1">
    <location>
        <begin position="1"/>
        <end position="54"/>
    </location>
</feature>
<feature type="compositionally biased region" description="Acidic residues" evidence="1">
    <location>
        <begin position="38"/>
        <end position="47"/>
    </location>
</feature>
<dbReference type="EMBL" id="LR797001">
    <property type="protein sequence ID" value="CAB4180693.1"/>
    <property type="molecule type" value="Genomic_DNA"/>
</dbReference>
<sequence length="297" mass="34167">MSEEYENDSTDFDDDSIEVEIVDDTPEEDRDRPKLEANDDDNEEELESYSKKVQKRIDQINHKYHDVRREKDALERQNAEAIRIAQTILAENEQLKSTLNWGHQEYTKEASGRLDFAHKAAQEKYRRAFETGDTDGVLEAQDELNEVSNQKRQLSTLVSPVPQKALQQQNNDVYIPQQSVPEAPPQDYKAIDWAGKNPWFGKDEEMTAFAYGLHEKLVKSGVDPTSDEYYQRVDSRIREIFPKNFDRKKSSPVASVGRTTAPRKVALNNSEIAIAKRLGITPELYAKYKIKEQNLNG</sequence>
<accession>A0A6J5Q9B9</accession>
<protein>
    <submittedName>
        <fullName evidence="2">Uncharacterized protein</fullName>
    </submittedName>
</protein>
<evidence type="ECO:0000313" key="2">
    <source>
        <dbReference type="EMBL" id="CAB4180693.1"/>
    </source>
</evidence>
<organism evidence="2">
    <name type="scientific">uncultured Caudovirales phage</name>
    <dbReference type="NCBI Taxonomy" id="2100421"/>
    <lineage>
        <taxon>Viruses</taxon>
        <taxon>Duplodnaviria</taxon>
        <taxon>Heunggongvirae</taxon>
        <taxon>Uroviricota</taxon>
        <taxon>Caudoviricetes</taxon>
        <taxon>Peduoviridae</taxon>
        <taxon>Maltschvirus</taxon>
        <taxon>Maltschvirus maltsch</taxon>
    </lineage>
</organism>
<feature type="compositionally biased region" description="Acidic residues" evidence="1">
    <location>
        <begin position="1"/>
        <end position="28"/>
    </location>
</feature>